<dbReference type="RefSeq" id="WP_035628255.1">
    <property type="nucleotide sequence ID" value="NZ_JBEWQG010000020.1"/>
</dbReference>
<evidence type="ECO:0000313" key="5">
    <source>
        <dbReference type="Proteomes" id="UP000028712"/>
    </source>
</evidence>
<evidence type="ECO:0000256" key="1">
    <source>
        <dbReference type="PROSITE-ProRule" id="PRU00169"/>
    </source>
</evidence>
<dbReference type="SMART" id="SM00448">
    <property type="entry name" value="REC"/>
    <property type="match status" value="1"/>
</dbReference>
<evidence type="ECO:0000313" key="4">
    <source>
        <dbReference type="EMBL" id="OXA94197.1"/>
    </source>
</evidence>
<dbReference type="Pfam" id="PF00072">
    <property type="entry name" value="Response_reg"/>
    <property type="match status" value="1"/>
</dbReference>
<dbReference type="OrthoDB" id="673128at2"/>
<dbReference type="SUPFAM" id="SSF52172">
    <property type="entry name" value="CheY-like"/>
    <property type="match status" value="1"/>
</dbReference>
<evidence type="ECO:0000313" key="3">
    <source>
        <dbReference type="EMBL" id="KFF07883.1"/>
    </source>
</evidence>
<dbReference type="Gene3D" id="3.40.50.2300">
    <property type="match status" value="1"/>
</dbReference>
<dbReference type="PANTHER" id="PTHR44520">
    <property type="entry name" value="RESPONSE REGULATOR RCP1-RELATED"/>
    <property type="match status" value="1"/>
</dbReference>
<dbReference type="AlphaFoldDB" id="A0A085ZTW9"/>
<feature type="domain" description="Response regulatory" evidence="2">
    <location>
        <begin position="11"/>
        <end position="138"/>
    </location>
</feature>
<dbReference type="Proteomes" id="UP000198424">
    <property type="component" value="Unassembled WGS sequence"/>
</dbReference>
<organism evidence="3 5">
    <name type="scientific">Flavobacterium hydatis</name>
    <name type="common">Cytophaga aquatilis</name>
    <dbReference type="NCBI Taxonomy" id="991"/>
    <lineage>
        <taxon>Bacteria</taxon>
        <taxon>Pseudomonadati</taxon>
        <taxon>Bacteroidota</taxon>
        <taxon>Flavobacteriia</taxon>
        <taxon>Flavobacteriales</taxon>
        <taxon>Flavobacteriaceae</taxon>
        <taxon>Flavobacterium</taxon>
    </lineage>
</organism>
<feature type="modified residue" description="4-aspartylphosphate" evidence="1">
    <location>
        <position position="68"/>
    </location>
</feature>
<evidence type="ECO:0000259" key="2">
    <source>
        <dbReference type="PROSITE" id="PS50110"/>
    </source>
</evidence>
<dbReference type="eggNOG" id="COG3706">
    <property type="taxonomic scope" value="Bacteria"/>
</dbReference>
<name>A0A085ZTW9_FLAHY</name>
<dbReference type="GO" id="GO:0000160">
    <property type="term" value="P:phosphorelay signal transduction system"/>
    <property type="evidence" value="ECO:0007669"/>
    <property type="project" value="InterPro"/>
</dbReference>
<keyword evidence="1" id="KW-0597">Phosphoprotein</keyword>
<dbReference type="EMBL" id="JPRM01000054">
    <property type="protein sequence ID" value="KFF07883.1"/>
    <property type="molecule type" value="Genomic_DNA"/>
</dbReference>
<dbReference type="InterPro" id="IPR052893">
    <property type="entry name" value="TCS_response_regulator"/>
</dbReference>
<protein>
    <submittedName>
        <fullName evidence="3 4">Response regulator</fullName>
    </submittedName>
</protein>
<evidence type="ECO:0000313" key="6">
    <source>
        <dbReference type="Proteomes" id="UP000198424"/>
    </source>
</evidence>
<reference evidence="3 5" key="1">
    <citation type="submission" date="2014-07" db="EMBL/GenBank/DDBJ databases">
        <title>Genome of Flavobacterium hydatis DSM 2063.</title>
        <authorList>
            <person name="Pipes S.E."/>
            <person name="Stropko S.J."/>
            <person name="Newman J.D."/>
        </authorList>
    </citation>
    <scope>NUCLEOTIDE SEQUENCE [LARGE SCALE GENOMIC DNA]</scope>
    <source>
        <strain evidence="3 5">DSM 2063</strain>
    </source>
</reference>
<gene>
    <name evidence="4" type="ORF">B0A62_11095</name>
    <name evidence="3" type="ORF">IW20_23910</name>
</gene>
<dbReference type="InterPro" id="IPR011006">
    <property type="entry name" value="CheY-like_superfamily"/>
</dbReference>
<dbReference type="PANTHER" id="PTHR44520:SF2">
    <property type="entry name" value="RESPONSE REGULATOR RCP1"/>
    <property type="match status" value="1"/>
</dbReference>
<sequence>MEQTTTPPFKKILVVDDNATDRYIAKRMAEKYYFAEETVLLDSAPEALKYLLSLEATPDLLPQLIFLDINMPGMNGFEFLEEYIKFSEIIRRNCFIIMITSSTHPDDLKRVENIPSVIRFLNKPLDRDKFELIRLELSLKKQFI</sequence>
<comment type="caution">
    <text evidence="3">The sequence shown here is derived from an EMBL/GenBank/DDBJ whole genome shotgun (WGS) entry which is preliminary data.</text>
</comment>
<dbReference type="STRING" id="991.IW20_23910"/>
<dbReference type="Proteomes" id="UP000028712">
    <property type="component" value="Unassembled WGS sequence"/>
</dbReference>
<keyword evidence="6" id="KW-1185">Reference proteome</keyword>
<accession>A0A085ZTW9</accession>
<proteinExistence type="predicted"/>
<reference evidence="4 6" key="2">
    <citation type="submission" date="2016-11" db="EMBL/GenBank/DDBJ databases">
        <title>Whole genomes of Flavobacteriaceae.</title>
        <authorList>
            <person name="Stine C."/>
            <person name="Li C."/>
            <person name="Tadesse D."/>
        </authorList>
    </citation>
    <scope>NUCLEOTIDE SEQUENCE [LARGE SCALE GENOMIC DNA]</scope>
    <source>
        <strain evidence="4 6">ATCC 29551</strain>
    </source>
</reference>
<dbReference type="PROSITE" id="PS50110">
    <property type="entry name" value="RESPONSE_REGULATORY"/>
    <property type="match status" value="1"/>
</dbReference>
<dbReference type="EMBL" id="MUGY01000010">
    <property type="protein sequence ID" value="OXA94197.1"/>
    <property type="molecule type" value="Genomic_DNA"/>
</dbReference>
<dbReference type="InterPro" id="IPR001789">
    <property type="entry name" value="Sig_transdc_resp-reg_receiver"/>
</dbReference>